<gene>
    <name evidence="2" type="ORF">SCLCIDRAFT_1208111</name>
</gene>
<evidence type="ECO:0000256" key="1">
    <source>
        <dbReference type="SAM" id="Phobius"/>
    </source>
</evidence>
<keyword evidence="1" id="KW-1133">Transmembrane helix</keyword>
<name>A0A0C3EN86_9AGAM</name>
<dbReference type="Proteomes" id="UP000053989">
    <property type="component" value="Unassembled WGS sequence"/>
</dbReference>
<keyword evidence="3" id="KW-1185">Reference proteome</keyword>
<dbReference type="EMBL" id="KN822006">
    <property type="protein sequence ID" value="KIM69634.1"/>
    <property type="molecule type" value="Genomic_DNA"/>
</dbReference>
<reference evidence="3" key="2">
    <citation type="submission" date="2015-01" db="EMBL/GenBank/DDBJ databases">
        <title>Evolutionary Origins and Diversification of the Mycorrhizal Mutualists.</title>
        <authorList>
            <consortium name="DOE Joint Genome Institute"/>
            <consortium name="Mycorrhizal Genomics Consortium"/>
            <person name="Kohler A."/>
            <person name="Kuo A."/>
            <person name="Nagy L.G."/>
            <person name="Floudas D."/>
            <person name="Copeland A."/>
            <person name="Barry K.W."/>
            <person name="Cichocki N."/>
            <person name="Veneault-Fourrey C."/>
            <person name="LaButti K."/>
            <person name="Lindquist E.A."/>
            <person name="Lipzen A."/>
            <person name="Lundell T."/>
            <person name="Morin E."/>
            <person name="Murat C."/>
            <person name="Riley R."/>
            <person name="Ohm R."/>
            <person name="Sun H."/>
            <person name="Tunlid A."/>
            <person name="Henrissat B."/>
            <person name="Grigoriev I.V."/>
            <person name="Hibbett D.S."/>
            <person name="Martin F."/>
        </authorList>
    </citation>
    <scope>NUCLEOTIDE SEQUENCE [LARGE SCALE GENOMIC DNA]</scope>
    <source>
        <strain evidence="3">Foug A</strain>
    </source>
</reference>
<accession>A0A0C3EN86</accession>
<reference evidence="2 3" key="1">
    <citation type="submission" date="2014-04" db="EMBL/GenBank/DDBJ databases">
        <authorList>
            <consortium name="DOE Joint Genome Institute"/>
            <person name="Kuo A."/>
            <person name="Kohler A."/>
            <person name="Nagy L.G."/>
            <person name="Floudas D."/>
            <person name="Copeland A."/>
            <person name="Barry K.W."/>
            <person name="Cichocki N."/>
            <person name="Veneault-Fourrey C."/>
            <person name="LaButti K."/>
            <person name="Lindquist E.A."/>
            <person name="Lipzen A."/>
            <person name="Lundell T."/>
            <person name="Morin E."/>
            <person name="Murat C."/>
            <person name="Sun H."/>
            <person name="Tunlid A."/>
            <person name="Henrissat B."/>
            <person name="Grigoriev I.V."/>
            <person name="Hibbett D.S."/>
            <person name="Martin F."/>
            <person name="Nordberg H.P."/>
            <person name="Cantor M.N."/>
            <person name="Hua S.X."/>
        </authorList>
    </citation>
    <scope>NUCLEOTIDE SEQUENCE [LARGE SCALE GENOMIC DNA]</scope>
    <source>
        <strain evidence="2 3">Foug A</strain>
    </source>
</reference>
<keyword evidence="1" id="KW-0472">Membrane</keyword>
<organism evidence="2 3">
    <name type="scientific">Scleroderma citrinum Foug A</name>
    <dbReference type="NCBI Taxonomy" id="1036808"/>
    <lineage>
        <taxon>Eukaryota</taxon>
        <taxon>Fungi</taxon>
        <taxon>Dikarya</taxon>
        <taxon>Basidiomycota</taxon>
        <taxon>Agaricomycotina</taxon>
        <taxon>Agaricomycetes</taxon>
        <taxon>Agaricomycetidae</taxon>
        <taxon>Boletales</taxon>
        <taxon>Sclerodermatineae</taxon>
        <taxon>Sclerodermataceae</taxon>
        <taxon>Scleroderma</taxon>
    </lineage>
</organism>
<keyword evidence="1" id="KW-0812">Transmembrane</keyword>
<proteinExistence type="predicted"/>
<evidence type="ECO:0000313" key="3">
    <source>
        <dbReference type="Proteomes" id="UP000053989"/>
    </source>
</evidence>
<evidence type="ECO:0000313" key="2">
    <source>
        <dbReference type="EMBL" id="KIM69634.1"/>
    </source>
</evidence>
<dbReference type="HOGENOM" id="CLU_2887118_0_0_1"/>
<dbReference type="AlphaFoldDB" id="A0A0C3EN86"/>
<sequence>MHLSSQVFFSVAQVIPSLIIAGTWISLNGPVGLVLSGYPIELAKLGCAAMQDRFTKGVLTAPS</sequence>
<dbReference type="InParanoid" id="A0A0C3EN86"/>
<feature type="transmembrane region" description="Helical" evidence="1">
    <location>
        <begin position="7"/>
        <end position="27"/>
    </location>
</feature>
<protein>
    <submittedName>
        <fullName evidence="2">Uncharacterized protein</fullName>
    </submittedName>
</protein>